<gene>
    <name evidence="6" type="ORF">JDN41_06520</name>
</gene>
<comment type="caution">
    <text evidence="6">The sequence shown here is derived from an EMBL/GenBank/DDBJ whole genome shotgun (WGS) entry which is preliminary data.</text>
</comment>
<keyword evidence="7" id="KW-1185">Reference proteome</keyword>
<keyword evidence="2 5" id="KW-0812">Transmembrane</keyword>
<dbReference type="GO" id="GO:0005886">
    <property type="term" value="C:plasma membrane"/>
    <property type="evidence" value="ECO:0007669"/>
    <property type="project" value="UniProtKB-SubCell"/>
</dbReference>
<feature type="transmembrane region" description="Helical" evidence="5">
    <location>
        <begin position="257"/>
        <end position="279"/>
    </location>
</feature>
<dbReference type="Pfam" id="PF01925">
    <property type="entry name" value="TauE"/>
    <property type="match status" value="1"/>
</dbReference>
<dbReference type="PANTHER" id="PTHR43483:SF3">
    <property type="entry name" value="MEMBRANE TRANSPORTER PROTEIN HI_0806-RELATED"/>
    <property type="match status" value="1"/>
</dbReference>
<reference evidence="6 7" key="1">
    <citation type="submission" date="2020-12" db="EMBL/GenBank/DDBJ databases">
        <title>Revised draft genomes of Rhodomicrobium vannielii ATCC 17100 and Rhodomicrobium udaipurense JA643.</title>
        <authorList>
            <person name="Conners E.M."/>
            <person name="Davenport E.J."/>
            <person name="Bose A."/>
        </authorList>
    </citation>
    <scope>NUCLEOTIDE SEQUENCE [LARGE SCALE GENOMIC DNA]</scope>
    <source>
        <strain evidence="6 7">JA643</strain>
    </source>
</reference>
<keyword evidence="4 5" id="KW-0472">Membrane</keyword>
<feature type="transmembrane region" description="Helical" evidence="5">
    <location>
        <begin position="190"/>
        <end position="211"/>
    </location>
</feature>
<evidence type="ECO:0000256" key="2">
    <source>
        <dbReference type="ARBA" id="ARBA00022692"/>
    </source>
</evidence>
<feature type="transmembrane region" description="Helical" evidence="5">
    <location>
        <begin position="59"/>
        <end position="77"/>
    </location>
</feature>
<comment type="subcellular location">
    <subcellularLocation>
        <location evidence="5">Cell membrane</location>
        <topology evidence="5">Multi-pass membrane protein</topology>
    </subcellularLocation>
    <subcellularLocation>
        <location evidence="1">Membrane</location>
        <topology evidence="1">Multi-pass membrane protein</topology>
    </subcellularLocation>
</comment>
<dbReference type="InterPro" id="IPR002781">
    <property type="entry name" value="TM_pro_TauE-like"/>
</dbReference>
<dbReference type="Proteomes" id="UP000623250">
    <property type="component" value="Unassembled WGS sequence"/>
</dbReference>
<evidence type="ECO:0000256" key="4">
    <source>
        <dbReference type="ARBA" id="ARBA00023136"/>
    </source>
</evidence>
<dbReference type="PANTHER" id="PTHR43483">
    <property type="entry name" value="MEMBRANE TRANSPORTER PROTEIN HI_0806-RELATED"/>
    <property type="match status" value="1"/>
</dbReference>
<evidence type="ECO:0000313" key="7">
    <source>
        <dbReference type="Proteomes" id="UP000623250"/>
    </source>
</evidence>
<feature type="transmembrane region" description="Helical" evidence="5">
    <location>
        <begin position="223"/>
        <end position="245"/>
    </location>
</feature>
<protein>
    <recommendedName>
        <fullName evidence="5">Probable membrane transporter protein</fullName>
    </recommendedName>
</protein>
<name>A0A8I1KJ05_9HYPH</name>
<dbReference type="AlphaFoldDB" id="A0A8I1KJ05"/>
<proteinExistence type="inferred from homology"/>
<feature type="transmembrane region" description="Helical" evidence="5">
    <location>
        <begin position="97"/>
        <end position="112"/>
    </location>
</feature>
<keyword evidence="5" id="KW-1003">Cell membrane</keyword>
<evidence type="ECO:0000313" key="6">
    <source>
        <dbReference type="EMBL" id="MBJ7543207.1"/>
    </source>
</evidence>
<feature type="transmembrane region" description="Helical" evidence="5">
    <location>
        <begin position="20"/>
        <end position="47"/>
    </location>
</feature>
<evidence type="ECO:0000256" key="3">
    <source>
        <dbReference type="ARBA" id="ARBA00022989"/>
    </source>
</evidence>
<feature type="transmembrane region" description="Helical" evidence="5">
    <location>
        <begin position="157"/>
        <end position="178"/>
    </location>
</feature>
<dbReference type="RefSeq" id="WP_037238276.1">
    <property type="nucleotide sequence ID" value="NZ_JAEMUK010000012.1"/>
</dbReference>
<accession>A0A8I1KJ05</accession>
<evidence type="ECO:0000256" key="1">
    <source>
        <dbReference type="ARBA" id="ARBA00004141"/>
    </source>
</evidence>
<keyword evidence="3 5" id="KW-1133">Transmembrane helix</keyword>
<evidence type="ECO:0000256" key="5">
    <source>
        <dbReference type="RuleBase" id="RU363041"/>
    </source>
</evidence>
<dbReference type="EMBL" id="JAEMUK010000012">
    <property type="protein sequence ID" value="MBJ7543207.1"/>
    <property type="molecule type" value="Genomic_DNA"/>
</dbReference>
<organism evidence="6 7">
    <name type="scientific">Rhodomicrobium udaipurense</name>
    <dbReference type="NCBI Taxonomy" id="1202716"/>
    <lineage>
        <taxon>Bacteria</taxon>
        <taxon>Pseudomonadati</taxon>
        <taxon>Pseudomonadota</taxon>
        <taxon>Alphaproteobacteria</taxon>
        <taxon>Hyphomicrobiales</taxon>
        <taxon>Hyphomicrobiaceae</taxon>
        <taxon>Rhodomicrobium</taxon>
    </lineage>
</organism>
<comment type="similarity">
    <text evidence="5">Belongs to the 4-toluene sulfonate uptake permease (TSUP) (TC 2.A.102) family.</text>
</comment>
<sequence length="281" mass="29294">MLDLVQHLPWYQIAELSIALLIGGIITGFLAGLLGIGGGAVSVPVLYELFRLAGVDESIIMRVCVATSLAIIIPTAINSVRSHNKHGAVVMEVIRRLGPWVVAGAVLGVFIASRAPSSFLKAVFAASCIFIASRLAFGKSEPNPDAALPPAPWNLVAGFGIGLISTLIGIGGGAYVTAYMKFLGWPIHQAVGTASGFGPIIAIPATIGYIVEGWNVAALPPLSAGYVSLLGFIVLGPVSVLAAPLGAKVAHRLSRRTLEITFMSFLLFIAGRFIVSLVWGV</sequence>